<dbReference type="AlphaFoldDB" id="A0AAD9AVG3"/>
<dbReference type="EMBL" id="JAQOWY010000042">
    <property type="protein sequence ID" value="KAK1854135.1"/>
    <property type="molecule type" value="Genomic_DNA"/>
</dbReference>
<sequence length="70" mass="7433">MPPGPELVMICQALILHASTRAHIIHNSQTHTRLESTRAGSCDVERHNASRGADGGTREQPAGFGSMGIV</sequence>
<keyword evidence="3" id="KW-1185">Reference proteome</keyword>
<dbReference type="Proteomes" id="UP001243330">
    <property type="component" value="Unassembled WGS sequence"/>
</dbReference>
<accession>A0AAD9AVG3</accession>
<evidence type="ECO:0000313" key="2">
    <source>
        <dbReference type="EMBL" id="KAK1854135.1"/>
    </source>
</evidence>
<protein>
    <submittedName>
        <fullName evidence="2">Uncharacterized protein</fullName>
    </submittedName>
</protein>
<feature type="region of interest" description="Disordered" evidence="1">
    <location>
        <begin position="29"/>
        <end position="70"/>
    </location>
</feature>
<reference evidence="2" key="1">
    <citation type="submission" date="2023-01" db="EMBL/GenBank/DDBJ databases">
        <title>Colletotrichum chrysophilum M932 genome sequence.</title>
        <authorList>
            <person name="Baroncelli R."/>
        </authorList>
    </citation>
    <scope>NUCLEOTIDE SEQUENCE</scope>
    <source>
        <strain evidence="2">M932</strain>
    </source>
</reference>
<name>A0AAD9AVG3_9PEZI</name>
<comment type="caution">
    <text evidence="2">The sequence shown here is derived from an EMBL/GenBank/DDBJ whole genome shotgun (WGS) entry which is preliminary data.</text>
</comment>
<evidence type="ECO:0000313" key="3">
    <source>
        <dbReference type="Proteomes" id="UP001243330"/>
    </source>
</evidence>
<evidence type="ECO:0000256" key="1">
    <source>
        <dbReference type="SAM" id="MobiDB-lite"/>
    </source>
</evidence>
<gene>
    <name evidence="2" type="ORF">CCHR01_03218</name>
</gene>
<organism evidence="2 3">
    <name type="scientific">Colletotrichum chrysophilum</name>
    <dbReference type="NCBI Taxonomy" id="1836956"/>
    <lineage>
        <taxon>Eukaryota</taxon>
        <taxon>Fungi</taxon>
        <taxon>Dikarya</taxon>
        <taxon>Ascomycota</taxon>
        <taxon>Pezizomycotina</taxon>
        <taxon>Sordariomycetes</taxon>
        <taxon>Hypocreomycetidae</taxon>
        <taxon>Glomerellales</taxon>
        <taxon>Glomerellaceae</taxon>
        <taxon>Colletotrichum</taxon>
        <taxon>Colletotrichum gloeosporioides species complex</taxon>
    </lineage>
</organism>
<proteinExistence type="predicted"/>